<reference evidence="5" key="1">
    <citation type="submission" date="2016-10" db="EMBL/GenBank/DDBJ databases">
        <authorList>
            <person name="Varghese N."/>
            <person name="Submissions S."/>
        </authorList>
    </citation>
    <scope>NUCLEOTIDE SEQUENCE [LARGE SCALE GENOMIC DNA]</scope>
    <source>
        <strain evidence="5">CGMCC 1.3566</strain>
    </source>
</reference>
<dbReference type="InterPro" id="IPR036908">
    <property type="entry name" value="RlpA-like_sf"/>
</dbReference>
<evidence type="ECO:0000259" key="3">
    <source>
        <dbReference type="PROSITE" id="PS51109"/>
    </source>
</evidence>
<evidence type="ECO:0000256" key="2">
    <source>
        <dbReference type="SAM" id="Phobius"/>
    </source>
</evidence>
<dbReference type="AlphaFoldDB" id="A0A1I0JA14"/>
<dbReference type="GO" id="GO:0004553">
    <property type="term" value="F:hydrolase activity, hydrolyzing O-glycosyl compounds"/>
    <property type="evidence" value="ECO:0007669"/>
    <property type="project" value="InterPro"/>
</dbReference>
<feature type="transmembrane region" description="Helical" evidence="2">
    <location>
        <begin position="20"/>
        <end position="37"/>
    </location>
</feature>
<dbReference type="GO" id="GO:0019867">
    <property type="term" value="C:outer membrane"/>
    <property type="evidence" value="ECO:0007669"/>
    <property type="project" value="InterPro"/>
</dbReference>
<keyword evidence="1" id="KW-0732">Signal</keyword>
<sequence>MRNLLNRASSFVKHSKKMIMIAASAIVLVASLGILVYETTKKDVVLAINGEEQSVRTHADTVEELLNNRNIQVTDYDEIHPKKNENIKQGMEIAYTMAKQITLTVENDSNQYYTTAQTIGEFLKEENIELNSHDKLSAEKSEEIKEGLEVEIDKAYQITLNDGGDEKKVWTTAETIGELLKQKDIKLDKNDRLKQKKDQLIAKSDSVDITRVEVVEDVVKESVDYSTTTKSDDSITKGKRKVIQEGQEGLVTKRYEVTLENGEEVDRELIDKQVEKESQDQIVAMGTKTETSEPTQTVSRGDNGEVAEEYMMTATVYTEKCNGCSGVTSTGIDLRNSPGKKVVAVDPNVIPLGSKVWVEGYGYAVAGDTGGAIKGNRIDLFKHSSKYNGGYGHQQVKVKVYK</sequence>
<feature type="domain" description="G5" evidence="3">
    <location>
        <begin position="209"/>
        <end position="289"/>
    </location>
</feature>
<organism evidence="4 5">
    <name type="scientific">Salinibacillus kushneri</name>
    <dbReference type="NCBI Taxonomy" id="237682"/>
    <lineage>
        <taxon>Bacteria</taxon>
        <taxon>Bacillati</taxon>
        <taxon>Bacillota</taxon>
        <taxon>Bacilli</taxon>
        <taxon>Bacillales</taxon>
        <taxon>Bacillaceae</taxon>
        <taxon>Salinibacillus</taxon>
    </lineage>
</organism>
<keyword evidence="2" id="KW-1133">Transmembrane helix</keyword>
<evidence type="ECO:0000313" key="4">
    <source>
        <dbReference type="EMBL" id="SEU06799.1"/>
    </source>
</evidence>
<dbReference type="Pfam" id="PF07501">
    <property type="entry name" value="G5"/>
    <property type="match status" value="1"/>
</dbReference>
<dbReference type="Pfam" id="PF03990">
    <property type="entry name" value="DUF348"/>
    <property type="match status" value="3"/>
</dbReference>
<dbReference type="SMART" id="SM01208">
    <property type="entry name" value="G5"/>
    <property type="match status" value="1"/>
</dbReference>
<name>A0A1I0JA14_9BACI</name>
<dbReference type="PROSITE" id="PS51109">
    <property type="entry name" value="G5"/>
    <property type="match status" value="1"/>
</dbReference>
<dbReference type="STRING" id="237682.SAMN05421676_11726"/>
<dbReference type="SUPFAM" id="SSF50685">
    <property type="entry name" value="Barwin-like endoglucanases"/>
    <property type="match status" value="1"/>
</dbReference>
<dbReference type="InterPro" id="IPR010611">
    <property type="entry name" value="3D_dom"/>
</dbReference>
<dbReference type="EMBL" id="FOHJ01000017">
    <property type="protein sequence ID" value="SEU06799.1"/>
    <property type="molecule type" value="Genomic_DNA"/>
</dbReference>
<keyword evidence="2" id="KW-0472">Membrane</keyword>
<evidence type="ECO:0000313" key="5">
    <source>
        <dbReference type="Proteomes" id="UP000199095"/>
    </source>
</evidence>
<accession>A0A1I0JA14</accession>
<gene>
    <name evidence="4" type="ORF">SAMN05421676_11726</name>
</gene>
<dbReference type="Pfam" id="PF06725">
    <property type="entry name" value="3D"/>
    <property type="match status" value="1"/>
</dbReference>
<evidence type="ECO:0000256" key="1">
    <source>
        <dbReference type="ARBA" id="ARBA00022729"/>
    </source>
</evidence>
<dbReference type="GO" id="GO:0009254">
    <property type="term" value="P:peptidoglycan turnover"/>
    <property type="evidence" value="ECO:0007669"/>
    <property type="project" value="InterPro"/>
</dbReference>
<keyword evidence="2" id="KW-0812">Transmembrane</keyword>
<keyword evidence="5" id="KW-1185">Reference proteome</keyword>
<dbReference type="Gene3D" id="2.20.230.10">
    <property type="entry name" value="Resuscitation-promoting factor rpfb"/>
    <property type="match status" value="1"/>
</dbReference>
<dbReference type="InterPro" id="IPR051933">
    <property type="entry name" value="Resuscitation_pf_RpfB"/>
</dbReference>
<dbReference type="RefSeq" id="WP_245732876.1">
    <property type="nucleotide sequence ID" value="NZ_FOHJ01000017.1"/>
</dbReference>
<protein>
    <submittedName>
        <fullName evidence="4">Uncharacterized conserved protein YabE, contains G5 and tandem DUF348 domains</fullName>
    </submittedName>
</protein>
<dbReference type="PANTHER" id="PTHR39160">
    <property type="entry name" value="CELL WALL-BINDING PROTEIN YOCH"/>
    <property type="match status" value="1"/>
</dbReference>
<dbReference type="InterPro" id="IPR011098">
    <property type="entry name" value="G5_dom"/>
</dbReference>
<dbReference type="Gene3D" id="2.40.40.10">
    <property type="entry name" value="RlpA-like domain"/>
    <property type="match status" value="1"/>
</dbReference>
<dbReference type="InterPro" id="IPR007137">
    <property type="entry name" value="DUF348"/>
</dbReference>
<proteinExistence type="predicted"/>
<dbReference type="CDD" id="cd22786">
    <property type="entry name" value="DPBB_YuiC-like"/>
    <property type="match status" value="1"/>
</dbReference>
<dbReference type="PANTHER" id="PTHR39160:SF4">
    <property type="entry name" value="RESUSCITATION-PROMOTING FACTOR RPFB"/>
    <property type="match status" value="1"/>
</dbReference>
<dbReference type="Proteomes" id="UP000199095">
    <property type="component" value="Unassembled WGS sequence"/>
</dbReference>